<keyword evidence="3" id="KW-1185">Reference proteome</keyword>
<feature type="compositionally biased region" description="Basic and acidic residues" evidence="1">
    <location>
        <begin position="61"/>
        <end position="70"/>
    </location>
</feature>
<name>A0ABY7CUQ3_9BASI</name>
<evidence type="ECO:0000313" key="2">
    <source>
        <dbReference type="EMBL" id="WAQ88359.1"/>
    </source>
</evidence>
<dbReference type="GeneID" id="77813594"/>
<feature type="region of interest" description="Disordered" evidence="1">
    <location>
        <begin position="61"/>
        <end position="112"/>
    </location>
</feature>
<proteinExistence type="predicted"/>
<gene>
    <name evidence="2" type="ORF">PtA15_9A486</name>
</gene>
<evidence type="ECO:0000313" key="3">
    <source>
        <dbReference type="Proteomes" id="UP001164743"/>
    </source>
</evidence>
<protein>
    <submittedName>
        <fullName evidence="2">Uncharacterized protein</fullName>
    </submittedName>
</protein>
<reference evidence="2" key="1">
    <citation type="submission" date="2022-10" db="EMBL/GenBank/DDBJ databases">
        <title>Puccinia triticina Genome sequencing and assembly.</title>
        <authorList>
            <person name="Li C."/>
        </authorList>
    </citation>
    <scope>NUCLEOTIDE SEQUENCE</scope>
    <source>
        <strain evidence="2">Pt15</strain>
    </source>
</reference>
<dbReference type="RefSeq" id="XP_053023914.1">
    <property type="nucleotide sequence ID" value="XM_053172699.1"/>
</dbReference>
<sequence>MARFPDALQRDLEAADQSSGMRQHADPSGVNWSVEHRTLQNNGEAPCRESQASHERHEVIIDIPDEEGRRSGITPTTSLHSHDHGQIASPNEIVDNGVNKEDGSQLGQSSQTDHQECIVSIVGYTQACRPIPAQLVGTLYIKVAEHHRFQNIAPKAYQYERQPRGGLM</sequence>
<accession>A0ABY7CUQ3</accession>
<evidence type="ECO:0000256" key="1">
    <source>
        <dbReference type="SAM" id="MobiDB-lite"/>
    </source>
</evidence>
<dbReference type="Proteomes" id="UP001164743">
    <property type="component" value="Chromosome 9A"/>
</dbReference>
<organism evidence="2 3">
    <name type="scientific">Puccinia triticina</name>
    <dbReference type="NCBI Taxonomy" id="208348"/>
    <lineage>
        <taxon>Eukaryota</taxon>
        <taxon>Fungi</taxon>
        <taxon>Dikarya</taxon>
        <taxon>Basidiomycota</taxon>
        <taxon>Pucciniomycotina</taxon>
        <taxon>Pucciniomycetes</taxon>
        <taxon>Pucciniales</taxon>
        <taxon>Pucciniaceae</taxon>
        <taxon>Puccinia</taxon>
    </lineage>
</organism>
<dbReference type="EMBL" id="CP110429">
    <property type="protein sequence ID" value="WAQ88359.1"/>
    <property type="molecule type" value="Genomic_DNA"/>
</dbReference>